<organism evidence="1">
    <name type="scientific">Arundo donax</name>
    <name type="common">Giant reed</name>
    <name type="synonym">Donax arundinaceus</name>
    <dbReference type="NCBI Taxonomy" id="35708"/>
    <lineage>
        <taxon>Eukaryota</taxon>
        <taxon>Viridiplantae</taxon>
        <taxon>Streptophyta</taxon>
        <taxon>Embryophyta</taxon>
        <taxon>Tracheophyta</taxon>
        <taxon>Spermatophyta</taxon>
        <taxon>Magnoliopsida</taxon>
        <taxon>Liliopsida</taxon>
        <taxon>Poales</taxon>
        <taxon>Poaceae</taxon>
        <taxon>PACMAD clade</taxon>
        <taxon>Arundinoideae</taxon>
        <taxon>Arundineae</taxon>
        <taxon>Arundo</taxon>
    </lineage>
</organism>
<evidence type="ECO:0000313" key="1">
    <source>
        <dbReference type="EMBL" id="JAD92216.1"/>
    </source>
</evidence>
<sequence>MIEKAGFGELLKIGTSTLPVELINWLLRNFDAKSSQLMIPGRGTINVTSESVHRILSLPKNGDKVLYDFNVDAINFYT</sequence>
<reference evidence="1" key="2">
    <citation type="journal article" date="2015" name="Data Brief">
        <title>Shoot transcriptome of the giant reed, Arundo donax.</title>
        <authorList>
            <person name="Barrero R.A."/>
            <person name="Guerrero F.D."/>
            <person name="Moolhuijzen P."/>
            <person name="Goolsby J.A."/>
            <person name="Tidwell J."/>
            <person name="Bellgard S.E."/>
            <person name="Bellgard M.I."/>
        </authorList>
    </citation>
    <scope>NUCLEOTIDE SEQUENCE</scope>
    <source>
        <tissue evidence="1">Shoot tissue taken approximately 20 cm above the soil surface</tissue>
    </source>
</reference>
<protein>
    <submittedName>
        <fullName evidence="1">Uncharacterized protein</fullName>
    </submittedName>
</protein>
<name>A0A0A9DWP0_ARUDO</name>
<reference evidence="1" key="1">
    <citation type="submission" date="2014-09" db="EMBL/GenBank/DDBJ databases">
        <authorList>
            <person name="Magalhaes I.L.F."/>
            <person name="Oliveira U."/>
            <person name="Santos F.R."/>
            <person name="Vidigal T.H.D.A."/>
            <person name="Brescovit A.D."/>
            <person name="Santos A.J."/>
        </authorList>
    </citation>
    <scope>NUCLEOTIDE SEQUENCE</scope>
    <source>
        <tissue evidence="1">Shoot tissue taken approximately 20 cm above the soil surface</tissue>
    </source>
</reference>
<accession>A0A0A9DWP0</accession>
<proteinExistence type="predicted"/>
<dbReference type="EMBL" id="GBRH01205679">
    <property type="protein sequence ID" value="JAD92216.1"/>
    <property type="molecule type" value="Transcribed_RNA"/>
</dbReference>
<dbReference type="AlphaFoldDB" id="A0A0A9DWP0"/>